<dbReference type="Gene3D" id="1.10.533.10">
    <property type="entry name" value="Death Domain, Fas"/>
    <property type="match status" value="1"/>
</dbReference>
<protein>
    <submittedName>
        <fullName evidence="3">Nucleotide-binding oligomerization domain-containing protein 2</fullName>
    </submittedName>
</protein>
<name>A0A9Q1HGT1_HOLLE</name>
<dbReference type="GO" id="GO:0007165">
    <property type="term" value="P:signal transduction"/>
    <property type="evidence" value="ECO:0007669"/>
    <property type="project" value="InterPro"/>
</dbReference>
<feature type="domain" description="NACHT" evidence="2">
    <location>
        <begin position="226"/>
        <end position="349"/>
    </location>
</feature>
<comment type="caution">
    <text evidence="3">The sequence shown here is derived from an EMBL/GenBank/DDBJ whole genome shotgun (WGS) entry which is preliminary data.</text>
</comment>
<dbReference type="Pfam" id="PF00531">
    <property type="entry name" value="Death"/>
    <property type="match status" value="1"/>
</dbReference>
<dbReference type="Pfam" id="PF05729">
    <property type="entry name" value="NACHT"/>
    <property type="match status" value="1"/>
</dbReference>
<dbReference type="SUPFAM" id="SSF47986">
    <property type="entry name" value="DEATH domain"/>
    <property type="match status" value="1"/>
</dbReference>
<dbReference type="PROSITE" id="PS50017">
    <property type="entry name" value="DEATH_DOMAIN"/>
    <property type="match status" value="1"/>
</dbReference>
<dbReference type="SUPFAM" id="SSF52540">
    <property type="entry name" value="P-loop containing nucleoside triphosphate hydrolases"/>
    <property type="match status" value="1"/>
</dbReference>
<dbReference type="PANTHER" id="PTHR46312">
    <property type="entry name" value="NACHT DOMAIN-CONTAINING PROTEIN"/>
    <property type="match status" value="1"/>
</dbReference>
<organism evidence="3 4">
    <name type="scientific">Holothuria leucospilota</name>
    <name type="common">Black long sea cucumber</name>
    <name type="synonym">Mertensiothuria leucospilota</name>
    <dbReference type="NCBI Taxonomy" id="206669"/>
    <lineage>
        <taxon>Eukaryota</taxon>
        <taxon>Metazoa</taxon>
        <taxon>Echinodermata</taxon>
        <taxon>Eleutherozoa</taxon>
        <taxon>Echinozoa</taxon>
        <taxon>Holothuroidea</taxon>
        <taxon>Aspidochirotacea</taxon>
        <taxon>Aspidochirotida</taxon>
        <taxon>Holothuriidae</taxon>
        <taxon>Holothuria</taxon>
    </lineage>
</organism>
<dbReference type="SMART" id="SM00005">
    <property type="entry name" value="DEATH"/>
    <property type="match status" value="1"/>
</dbReference>
<gene>
    <name evidence="3" type="ORF">HOLleu_02056</name>
</gene>
<evidence type="ECO:0000259" key="1">
    <source>
        <dbReference type="PROSITE" id="PS50017"/>
    </source>
</evidence>
<dbReference type="PROSITE" id="PS50837">
    <property type="entry name" value="NACHT"/>
    <property type="match status" value="1"/>
</dbReference>
<keyword evidence="4" id="KW-1185">Reference proteome</keyword>
<accession>A0A9Q1HGT1</accession>
<dbReference type="PANTHER" id="PTHR46312:SF2">
    <property type="entry name" value="NUCLEOTIDE-BINDING OLIGOMERIZATION DOMAIN-CONTAINING PROTEIN 2-LIKE"/>
    <property type="match status" value="1"/>
</dbReference>
<dbReference type="InterPro" id="IPR011029">
    <property type="entry name" value="DEATH-like_dom_sf"/>
</dbReference>
<dbReference type="InterPro" id="IPR027417">
    <property type="entry name" value="P-loop_NTPase"/>
</dbReference>
<evidence type="ECO:0000313" key="3">
    <source>
        <dbReference type="EMBL" id="KAJ8049347.1"/>
    </source>
</evidence>
<dbReference type="EMBL" id="JAIZAY010000001">
    <property type="protein sequence ID" value="KAJ8049347.1"/>
    <property type="molecule type" value="Genomic_DNA"/>
</dbReference>
<dbReference type="OrthoDB" id="120976at2759"/>
<dbReference type="InterPro" id="IPR000488">
    <property type="entry name" value="Death_dom"/>
</dbReference>
<dbReference type="AlphaFoldDB" id="A0A9Q1HGT1"/>
<sequence length="826" mass="95339">MAFEFETKHGIVDEETLLILSKKLTHEWRDVGKHLTLSDLDLDELESNKNYGMLRKWKQLQSKDATYSKLTDVLEKVNRQDLVTLVNEEIEKRSAGHPTKLHEAPSEPVAKKLKLMKASETESEENITNIQAKYVGEVGSTFTDAPTSFTSPIPIEESLQLFVQELKQTYQSMIRAFRPVPHLNASVNEIFVDTRLEELEENAHYWENRWSLSSYCRDAVLKKDAQRLLLIGNHGFGKSTLCLQVAYEWVTAVKSSPTSEIDILLFIRLQEVPDVKSIYRMIKLLLLPKGCKLKDETIEEILRLPQLRVVLLLDGLDKFSKISNKCDIYSIISGNLFPKAKVVITTSPDHINSSLLGEHIKMMRMTEFDESVQYRYIIKAAAPSKSEHEECETLIRVFKENYLLGGLCNVPLFFTMFFHLLKGNPELAKQKSITVFYDCMRKCFFNRVKNVKIAQMKGSSNVTEDSYLCLRLGKIAFDDFDEMSPNLSWSKKHLVEKLGRNGYETYTTSGILVQDKVFYESIDDAQHFNEEPELRVRFFDKTMQEYYAAHYLVQRIKDNHAKDNAKVISEYLKKLNPSNLKYFYLFACGLDDTVAKALIKFLLHNYGQDPPVLLIMEIEDANKVKEFFGTIFECSVTINTTHDSKHLQRAKAFFVTTASKFKIQIPSIELHDLFGSLNVTTGNFESKDGLNLPSLCYVKRLLLKDEGRVWTEEEFNGVLEYAAGCDGLEILEFSHCMVPFDVSEEADIPKISCKKLYVQWITVNTSFVLHLRPFKWLVPNYLLSGNAVLWELWKLEKGGPPFNNFRVLDQLRYENIDRDFYIKYSH</sequence>
<dbReference type="CDD" id="cd01670">
    <property type="entry name" value="Death"/>
    <property type="match status" value="1"/>
</dbReference>
<proteinExistence type="predicted"/>
<reference evidence="3" key="1">
    <citation type="submission" date="2021-10" db="EMBL/GenBank/DDBJ databases">
        <title>Tropical sea cucumber genome reveals ecological adaptation and Cuvierian tubules defense mechanism.</title>
        <authorList>
            <person name="Chen T."/>
        </authorList>
    </citation>
    <scope>NUCLEOTIDE SEQUENCE</scope>
    <source>
        <strain evidence="3">Nanhai2018</strain>
        <tissue evidence="3">Muscle</tissue>
    </source>
</reference>
<evidence type="ECO:0000313" key="4">
    <source>
        <dbReference type="Proteomes" id="UP001152320"/>
    </source>
</evidence>
<dbReference type="Proteomes" id="UP001152320">
    <property type="component" value="Chromosome 1"/>
</dbReference>
<dbReference type="InterPro" id="IPR007111">
    <property type="entry name" value="NACHT_NTPase"/>
</dbReference>
<dbReference type="Gene3D" id="3.40.50.300">
    <property type="entry name" value="P-loop containing nucleotide triphosphate hydrolases"/>
    <property type="match status" value="1"/>
</dbReference>
<feature type="domain" description="Death" evidence="1">
    <location>
        <begin position="13"/>
        <end position="90"/>
    </location>
</feature>
<evidence type="ECO:0000259" key="2">
    <source>
        <dbReference type="PROSITE" id="PS50837"/>
    </source>
</evidence>